<dbReference type="Proteomes" id="UP001266305">
    <property type="component" value="Unassembled WGS sequence"/>
</dbReference>
<sequence>MTILMKEIATLSWKRQHPLFSDELQRDDCDTDRLPESLGGLKKLALGLALGSRFSQLLSMIRLLPLPLTALCGIELLQSPGLE</sequence>
<reference evidence="1 2" key="1">
    <citation type="submission" date="2023-05" db="EMBL/GenBank/DDBJ databases">
        <title>B98-5 Cell Line De Novo Hybrid Assembly: An Optical Mapping Approach.</title>
        <authorList>
            <person name="Kananen K."/>
            <person name="Auerbach J.A."/>
            <person name="Kautto E."/>
            <person name="Blachly J.S."/>
        </authorList>
    </citation>
    <scope>NUCLEOTIDE SEQUENCE [LARGE SCALE GENOMIC DNA]</scope>
    <source>
        <strain evidence="1">B95-8</strain>
        <tissue evidence="1">Cell line</tissue>
    </source>
</reference>
<comment type="caution">
    <text evidence="1">The sequence shown here is derived from an EMBL/GenBank/DDBJ whole genome shotgun (WGS) entry which is preliminary data.</text>
</comment>
<accession>A0ABQ9V6P5</accession>
<keyword evidence="2" id="KW-1185">Reference proteome</keyword>
<organism evidence="1 2">
    <name type="scientific">Saguinus oedipus</name>
    <name type="common">Cotton-top tamarin</name>
    <name type="synonym">Oedipomidas oedipus</name>
    <dbReference type="NCBI Taxonomy" id="9490"/>
    <lineage>
        <taxon>Eukaryota</taxon>
        <taxon>Metazoa</taxon>
        <taxon>Chordata</taxon>
        <taxon>Craniata</taxon>
        <taxon>Vertebrata</taxon>
        <taxon>Euteleostomi</taxon>
        <taxon>Mammalia</taxon>
        <taxon>Eutheria</taxon>
        <taxon>Euarchontoglires</taxon>
        <taxon>Primates</taxon>
        <taxon>Haplorrhini</taxon>
        <taxon>Platyrrhini</taxon>
        <taxon>Cebidae</taxon>
        <taxon>Callitrichinae</taxon>
        <taxon>Saguinus</taxon>
    </lineage>
</organism>
<protein>
    <submittedName>
        <fullName evidence="1">Uncharacterized protein</fullName>
    </submittedName>
</protein>
<proteinExistence type="predicted"/>
<name>A0ABQ9V6P5_SAGOE</name>
<evidence type="ECO:0000313" key="1">
    <source>
        <dbReference type="EMBL" id="KAK2104796.1"/>
    </source>
</evidence>
<evidence type="ECO:0000313" key="2">
    <source>
        <dbReference type="Proteomes" id="UP001266305"/>
    </source>
</evidence>
<gene>
    <name evidence="1" type="ORF">P7K49_018652</name>
</gene>
<dbReference type="EMBL" id="JASSZA010000008">
    <property type="protein sequence ID" value="KAK2104796.1"/>
    <property type="molecule type" value="Genomic_DNA"/>
</dbReference>